<dbReference type="OrthoDB" id="5829988at2"/>
<keyword evidence="2" id="KW-0732">Signal</keyword>
<feature type="signal peptide" evidence="2">
    <location>
        <begin position="1"/>
        <end position="17"/>
    </location>
</feature>
<feature type="compositionally biased region" description="Polar residues" evidence="1">
    <location>
        <begin position="205"/>
        <end position="264"/>
    </location>
</feature>
<dbReference type="Proteomes" id="UP000322521">
    <property type="component" value="Unassembled WGS sequence"/>
</dbReference>
<proteinExistence type="predicted"/>
<evidence type="ECO:0000256" key="2">
    <source>
        <dbReference type="SAM" id="SignalP"/>
    </source>
</evidence>
<feature type="chain" id="PRO_5024343863" evidence="2">
    <location>
        <begin position="18"/>
        <end position="390"/>
    </location>
</feature>
<feature type="compositionally biased region" description="Polar residues" evidence="1">
    <location>
        <begin position="309"/>
        <end position="326"/>
    </location>
</feature>
<organism evidence="3 4">
    <name type="scientific">Vibrio gigantis</name>
    <dbReference type="NCBI Taxonomy" id="296199"/>
    <lineage>
        <taxon>Bacteria</taxon>
        <taxon>Pseudomonadati</taxon>
        <taxon>Pseudomonadota</taxon>
        <taxon>Gammaproteobacteria</taxon>
        <taxon>Vibrionales</taxon>
        <taxon>Vibrionaceae</taxon>
        <taxon>Vibrio</taxon>
    </lineage>
</organism>
<protein>
    <submittedName>
        <fullName evidence="3">Uncharacterized protein</fullName>
    </submittedName>
</protein>
<dbReference type="EMBL" id="VXJS01000002">
    <property type="protein sequence ID" value="KAA8679709.1"/>
    <property type="molecule type" value="Genomic_DNA"/>
</dbReference>
<evidence type="ECO:0000256" key="1">
    <source>
        <dbReference type="SAM" id="MobiDB-lite"/>
    </source>
</evidence>
<feature type="region of interest" description="Disordered" evidence="1">
    <location>
        <begin position="205"/>
        <end position="372"/>
    </location>
</feature>
<evidence type="ECO:0000313" key="3">
    <source>
        <dbReference type="EMBL" id="KAA8679709.1"/>
    </source>
</evidence>
<accession>A0A5M9P3D3</accession>
<dbReference type="AlphaFoldDB" id="A0A5M9P3D3"/>
<gene>
    <name evidence="3" type="ORF">F4W18_05655</name>
</gene>
<name>A0A5M9P3D3_9VIBR</name>
<sequence>MNRVWILLLVMSFPSYALNQASIDLLSTPTLMVSQGRYIQAANLMHQQANRALSMEPKLGTKQMWLTAGLADALAAIAAEKSQDPIAYEYWSNSVRYFLMGGSNWLEYKQQLQSEYNQFNARFSVATNSGDASGFVNDSWVQLSSLIDIWEQKLGVFNYDAPATGLIASLPPPVKRPNKPLAKGDQLKQYTPNGKLMLNNEFSNKPTFVVQPSPTSKSTNSEVKAANPQTSNLSGASGEGSNVVQRASTGGTINYSGSDINSPKSRVHPQAEVATSDFSTTNELPTIQESSSTKELSANEPVDNKASHPANQQVKSKSAESPNGNDEIQPVVVISPLGDVEPISESNVQSTPPEPHPVETKTIPKGNLGLNSAPAVEAVQRRSFIPVTED</sequence>
<comment type="caution">
    <text evidence="3">The sequence shown here is derived from an EMBL/GenBank/DDBJ whole genome shotgun (WGS) entry which is preliminary data.</text>
</comment>
<evidence type="ECO:0000313" key="4">
    <source>
        <dbReference type="Proteomes" id="UP000322521"/>
    </source>
</evidence>
<keyword evidence="4" id="KW-1185">Reference proteome</keyword>
<dbReference type="RefSeq" id="WP_086713865.1">
    <property type="nucleotide sequence ID" value="NZ_AP025493.1"/>
</dbReference>
<feature type="compositionally biased region" description="Polar residues" evidence="1">
    <location>
        <begin position="276"/>
        <end position="296"/>
    </location>
</feature>
<reference evidence="3 4" key="1">
    <citation type="submission" date="2019-09" db="EMBL/GenBank/DDBJ databases">
        <title>Draft genome sequence of various Type strains from the CCUG.</title>
        <authorList>
            <person name="Pineiro-Iglesias B."/>
            <person name="Tunovic T."/>
            <person name="Unosson C."/>
            <person name="Inganas E."/>
            <person name="Ohlen M."/>
            <person name="Cardew S."/>
            <person name="Jensie-Markopoulos S."/>
            <person name="Salva-Serra F."/>
            <person name="Jaen-Luchoro D."/>
            <person name="Karlsson R."/>
            <person name="Svensson-Stadler L."/>
            <person name="Chun J."/>
            <person name="Moore E."/>
        </authorList>
    </citation>
    <scope>NUCLEOTIDE SEQUENCE [LARGE SCALE GENOMIC DNA]</scope>
    <source>
        <strain evidence="3 4">CCUG 56969T</strain>
    </source>
</reference>